<name>A0A1Y1CH01_9BACT</name>
<evidence type="ECO:0000313" key="1">
    <source>
        <dbReference type="EMBL" id="BAX79302.1"/>
    </source>
</evidence>
<dbReference type="SUPFAM" id="SSF51445">
    <property type="entry name" value="(Trans)glycosidases"/>
    <property type="match status" value="1"/>
</dbReference>
<dbReference type="EMBL" id="AP018042">
    <property type="protein sequence ID" value="BAX79302.1"/>
    <property type="molecule type" value="Genomic_DNA"/>
</dbReference>
<keyword evidence="2" id="KW-1185">Reference proteome</keyword>
<evidence type="ECO:0000313" key="2">
    <source>
        <dbReference type="Proteomes" id="UP000218267"/>
    </source>
</evidence>
<organism evidence="1 2">
    <name type="scientific">Labilibaculum antarcticum</name>
    <dbReference type="NCBI Taxonomy" id="1717717"/>
    <lineage>
        <taxon>Bacteria</taxon>
        <taxon>Pseudomonadati</taxon>
        <taxon>Bacteroidota</taxon>
        <taxon>Bacteroidia</taxon>
        <taxon>Marinilabiliales</taxon>
        <taxon>Marinifilaceae</taxon>
        <taxon>Labilibaculum</taxon>
    </lineage>
</organism>
<evidence type="ECO:0008006" key="3">
    <source>
        <dbReference type="Google" id="ProtNLM"/>
    </source>
</evidence>
<dbReference type="Proteomes" id="UP000218267">
    <property type="component" value="Chromosome"/>
</dbReference>
<gene>
    <name evidence="1" type="ORF">ALGA_0915</name>
</gene>
<dbReference type="AlphaFoldDB" id="A0A1Y1CH01"/>
<reference evidence="2" key="2">
    <citation type="journal article" date="2020" name="Antonie Van Leeuwenhoek">
        <title>Labilibaculum antarcticum sp. nov., a novel facultative anaerobic, psychrotorelant bacterium isolated from marine sediment of Antarctica.</title>
        <authorList>
            <person name="Watanabe M."/>
            <person name="Kojima H."/>
            <person name="Fukui M."/>
        </authorList>
    </citation>
    <scope>NUCLEOTIDE SEQUENCE [LARGE SCALE GENOMIC DNA]</scope>
    <source>
        <strain evidence="2">SPP2</strain>
    </source>
</reference>
<reference evidence="1 2" key="1">
    <citation type="journal article" date="2018" name="Mar. Genomics">
        <title>Complete genome sequence of Marinifilaceae bacterium strain SPP2, isolated from the Antarctic marine sediment.</title>
        <authorList>
            <person name="Watanabe M."/>
            <person name="Kojima H."/>
            <person name="Fukui M."/>
        </authorList>
    </citation>
    <scope>NUCLEOTIDE SEQUENCE [LARGE SCALE GENOMIC DNA]</scope>
    <source>
        <strain evidence="1 2">SPP2</strain>
    </source>
</reference>
<dbReference type="Gene3D" id="3.20.20.70">
    <property type="entry name" value="Aldolase class I"/>
    <property type="match status" value="1"/>
</dbReference>
<dbReference type="InterPro" id="IPR017853">
    <property type="entry name" value="GH"/>
</dbReference>
<sequence length="911" mass="105083">MKDINILFLLLVISHISLAQQNRNLLIENNQVQVEIQLQNKQLYSENFSIKNDTSNGTINFDGNFSFEIVWTDWLAPGMSNNAENPAILTKNDFEFTHSKKSNITNGLHQLETYYKGKNQHLQLIITYLIEPDKHYYKRKIAIRDTLYKKHLLHKINAFHSEVTITDSVKILNKGGFGQPVALQFSKNGLFYGLESPISRNTFEQKGKNKYHFNCAKYSGKKITNNWLESDWVIFGLSPDIYVKKHFMNYINDIKVAIDRPYLLYNSWYDLRGDHYPVGSYVKELQAIDYMNEKNVLRLYDAFQENFTKKYDIQLDAFVLDDGWDVYESAWELNKKEFPNGLSPIIKKFHQNNIDLGIWFGPTGGYSARMKRINWYRKNGYEVVGTEKKWGGAQLCLAGKNYSSVFKKRTSDFAEKGISYFKLDGIQFSCSEPDHGHPIGLYSQVAILDTLISTLENTRKLNSNVYHSVTSGTWLSPWWLKYANQIWMQGEDYGYADVPSYNSRDAAITYRDLILYKDLKSNNFWFPVSNMMTHGIIKGKLENLHVEEPLDKFSDNAILYFARGISMFELYTSPDIMSEAEWKIIAKSYKWATKNFDVLMNTEMIGGNPEKKEAYAYLHLKGNKGVIAARNPFIKKQNLEVEISVANGIDTTAKDLVIEKVYPYRFVYPDLYKHGDKISLPIDAYETAIYEIYPLQECNEPLIAGAIFNSNLNDDGSWTINYQATSIAPKLLNKASIKKISLGTKELDSNQLPTSFEEHTPVVSRFSSKRKGTKLTVDIDINSNQCDIKLGFLLISETDKKLKLPLIDFKKNNKEIKSNFNGKLVDENFKMPRLTSGWYTIELGSSKNHIDLDMKTDWNGTINIWSMSIEQNKFETIKLETNALKKERTLPHCIFESGEIKRNTKLGVIKY</sequence>
<dbReference type="OrthoDB" id="9758822at2"/>
<proteinExistence type="predicted"/>
<dbReference type="InterPro" id="IPR013785">
    <property type="entry name" value="Aldolase_TIM"/>
</dbReference>
<dbReference type="RefSeq" id="WP_096428222.1">
    <property type="nucleotide sequence ID" value="NZ_AP018042.1"/>
</dbReference>
<dbReference type="KEGG" id="mbas:ALGA_0915"/>
<accession>A0A1Y1CH01</accession>
<protein>
    <recommendedName>
        <fullName evidence="3">Alpha-galactosidase</fullName>
    </recommendedName>
</protein>